<reference evidence="2 3" key="1">
    <citation type="submission" date="2015-01" db="EMBL/GenBank/DDBJ databases">
        <title>Genome sequence of the beneficial rhizobacterium Pseudomonas fluorescens 2-79.</title>
        <authorList>
            <person name="Thuermer A."/>
            <person name="Daniel R."/>
        </authorList>
    </citation>
    <scope>NUCLEOTIDE SEQUENCE [LARGE SCALE GENOMIC DNA]</scope>
    <source>
        <strain evidence="2 3">2-79</strain>
    </source>
</reference>
<gene>
    <name evidence="2" type="ORF">PFLU3_12840</name>
</gene>
<proteinExistence type="predicted"/>
<dbReference type="RefSeq" id="WP_043047408.1">
    <property type="nucleotide sequence ID" value="NZ_JXCQ01000007.1"/>
</dbReference>
<feature type="signal peptide" evidence="1">
    <location>
        <begin position="1"/>
        <end position="24"/>
    </location>
</feature>
<evidence type="ECO:0000313" key="3">
    <source>
        <dbReference type="Proteomes" id="UP000032210"/>
    </source>
</evidence>
<sequence length="423" mass="43673">MMKMHSLGFAGCILLSTVSLTVNAAAYTNLGHEAGAQCKTSGINDNGIAVGNCTPASASANNVPWLADTNTENSQVALKPLVVGQPCRALNISNAGWIGGACKNENNVNTAVIWNATTPNSIPTALKPLPGVVLPLRAADVKTIIMASNQRGDMVGWSISSNQELSTVIWLAGNDTPKRVFSSLLGLLGYNDKCVPVGVSDSLSNGYPSIAMNCPSTNGITIPQVAKANVTTYTISSLPIATGANRCYVKGVNNALQSVGYCEYPDTATNPVRTAAWMTPTTAPLTLTLSIKSKNAGRAINNAGIVLASRQDDTGRVSDLTWIPPAGLAGIQLIQPPTGAVSTQAFGIADNNTVALNSDVDQYITGCIWYPATGGNPATTNCLASIGGGKKNWLDTFSQSGGYAGGVNINNTQDMDAVAAGLP</sequence>
<protein>
    <submittedName>
        <fullName evidence="2">Uncharacterized protein</fullName>
    </submittedName>
</protein>
<evidence type="ECO:0000313" key="2">
    <source>
        <dbReference type="EMBL" id="KIR23500.1"/>
    </source>
</evidence>
<dbReference type="AlphaFoldDB" id="A0A0D0TRS5"/>
<accession>A0A0D0TRS5</accession>
<name>A0A0D0TRS5_PSEFL</name>
<keyword evidence="1" id="KW-0732">Signal</keyword>
<feature type="chain" id="PRO_5002222112" evidence="1">
    <location>
        <begin position="25"/>
        <end position="423"/>
    </location>
</feature>
<organism evidence="2 3">
    <name type="scientific">Pseudomonas fluorescens</name>
    <dbReference type="NCBI Taxonomy" id="294"/>
    <lineage>
        <taxon>Bacteria</taxon>
        <taxon>Pseudomonadati</taxon>
        <taxon>Pseudomonadota</taxon>
        <taxon>Gammaproteobacteria</taxon>
        <taxon>Pseudomonadales</taxon>
        <taxon>Pseudomonadaceae</taxon>
        <taxon>Pseudomonas</taxon>
    </lineage>
</organism>
<evidence type="ECO:0000256" key="1">
    <source>
        <dbReference type="SAM" id="SignalP"/>
    </source>
</evidence>
<dbReference type="EMBL" id="JXCQ01000007">
    <property type="protein sequence ID" value="KIR23500.1"/>
    <property type="molecule type" value="Genomic_DNA"/>
</dbReference>
<dbReference type="PATRIC" id="fig|294.125.peg.1320"/>
<comment type="caution">
    <text evidence="2">The sequence shown here is derived from an EMBL/GenBank/DDBJ whole genome shotgun (WGS) entry which is preliminary data.</text>
</comment>
<dbReference type="Proteomes" id="UP000032210">
    <property type="component" value="Unassembled WGS sequence"/>
</dbReference>